<feature type="repeat" description="ANK" evidence="2">
    <location>
        <begin position="1459"/>
        <end position="1491"/>
    </location>
</feature>
<dbReference type="EMBL" id="JAODUP010000318">
    <property type="protein sequence ID" value="KAK2152784.1"/>
    <property type="molecule type" value="Genomic_DNA"/>
</dbReference>
<dbReference type="PANTHER" id="PTHR24117:SF9">
    <property type="entry name" value="BCL-6 COREPRESSOR PCGF1 BINDING DOMAIN-CONTAINING PROTEIN"/>
    <property type="match status" value="1"/>
</dbReference>
<name>A0AAD9N3D4_9ANNE</name>
<dbReference type="GO" id="GO:0000122">
    <property type="term" value="P:negative regulation of transcription by RNA polymerase II"/>
    <property type="evidence" value="ECO:0007669"/>
    <property type="project" value="TreeGrafter"/>
</dbReference>
<evidence type="ECO:0000313" key="6">
    <source>
        <dbReference type="Proteomes" id="UP001208570"/>
    </source>
</evidence>
<evidence type="ECO:0000313" key="5">
    <source>
        <dbReference type="EMBL" id="KAK2152784.1"/>
    </source>
</evidence>
<feature type="region of interest" description="Disordered" evidence="4">
    <location>
        <begin position="1157"/>
        <end position="1176"/>
    </location>
</feature>
<feature type="compositionally biased region" description="Basic and acidic residues" evidence="4">
    <location>
        <begin position="1092"/>
        <end position="1107"/>
    </location>
</feature>
<dbReference type="Gene3D" id="3.10.260.40">
    <property type="entry name" value="BCL-6 corepressor, PCGF1 binding domain"/>
    <property type="match status" value="1"/>
</dbReference>
<feature type="region of interest" description="Disordered" evidence="4">
    <location>
        <begin position="281"/>
        <end position="344"/>
    </location>
</feature>
<keyword evidence="3" id="KW-0175">Coiled coil</keyword>
<sequence>MGIFTSKNARELAKQLTSSSSSEDIMFPWRPLRESASLKGHLTPETILKPQHVDRGRAVSNVARHERDLGLSSSLPHQDRAGIQHLDYCQAAASATGPQSGGCLPQRSPQQAYGDSELMKIGAPPPSCGRMALGDPRSRPVMAESHAISGHYPREQRHTSHKTHQTPSPCAQESSYSNGVHSSMDRHSSTANHLHPQFPLHQPNTACKRPLPYESIAPNDVTIVDRELRRSGVAQELKLDVARIATCQHAPLPPSGPSTSSVGGGVGRDWHAQFGALALSRTSGSSPMRRVGSVSAKPEVSPEYSPPLDLSLKQLPGKRRIPDATNDDQPLDLSVKRQKKDVDESDDDVILVGVHSPPNSAGYLNAGNRAGQSAGYDKRHIPMAHLGIPPQTRPVTSDAFLQSIQNRYPSPRTIPIVTSAGCHMTVNSSKHVIDSPFHVTRPAVSLPYSPQSRQMSPGVSQSRHPVSQSGLPSPIQHGHNTSPMSVHRCSVSPLTAHHPRHLTSVPSHLRHAGPMPNQPALPDHNGVNRDARHGVPLVWGFEYQKSKSDPKHISSHCTAQVKHADTSPYSRNPLPAKRGQDLGLESRVGPPETYQGPSGQERHIQRIDKHQELLGYANKQQGGPIWIPASNGIGFAPGPHPGHPVQTSPCPGVQHLPIRTTRSDVLPSKEPKSDRCPSSSSVKDRAGYRDPTSGSVRYAAHQQHMAYTATVASAPPEAAKHTSSSAGSVGSKNQTQQIGNSLTVTDIPKYMVTVQGNKLYQQPKTDKPYHELLSGAVPSTVEEPVRLTQQHPYPMMSVPIIKEENSLPRKSSIQVYDGHKPGKAIGDGTAVTAAAKSDPHHPDANNATALRADDGIGGQAPSGGGTNMVSKTESMFVGAAHKMIPVANVHPIRKPTAGAAPKTEGSTDQDETLLEEAKKDESKDDGKKVENVVGELPSKIQITPNPVFNSHQEEFVRFLSRSTAGSPNLGAASRFSKKQLKMLAKSGIEQMRDKLYKDRDNVVHAAAVNDVDDDDSSGQSLSPELRNKLAKLREMEQVPSDLALHFSTPKGRHKLLAKRNSHLLDGLRSELRVNKLDGVHTYSSATDGSLGQEEHSRSLEPLDDGTRKKTKAKRRKQLREALDEPGGRKAGEKVPCKKRRKKHVDVVEDGDTFEEVDLSSPGADENRVRKAGGKKSRRFVNRERRVESDVVRRTYRRKNQRVITRHKALRKSRRVALYDKNAAYEAELRKEEERRLLRRVKREERCHVLPQPCQTGDAQCQLKVITTGEQEDEPGPFGETDYVTDMEAGDNAGEMEVRAMRSAKQIGLKRMRKLSLRKRVGCRKGKRLRDPRFSAEAVVELHPLSMRSKVKAKRLPMKKVMRRRLRKEPRPCNNRSMTDNTDKKRLFVCRETGETTLHKAARKGYVEAALQCLDSDMVDVNVRDNAGYTPLHESCVSGNLAIAKALIARGADANAKALDGTRPLHDAVDNNHMEIVRLLLSQGADPTIANYGGRTPLKLARSTNMKAFISDYLADLRDEGPGWELSSYTGRQGDELGFDLLDGAPDSGCCDGGCDLFFDLCSDPSLPMFYLNVDHKVGPRNYHLVKDVSSRLDQDNKDDFMILNSDLRFAEVSKSIVVDQLHANPLFAVDDNQLFEQLEDNVQLVEIDGTLCQLLEVSRESLLDVDDAASCVDFGHETPEATPRGEMALAGEPKQTPAIVARTGRSTPQGCRPKERRRSSNMRKSKSCTSLDMCGLNKTAILRLTALNRSESSPNVQRPSKSRTPPPNPTSVAGCSFLPNATTRERKPNNKYKRSESGSPGGSPARPRTKHCSERTQLQLDKAVLCKEMAITMTALAREVTKTVLSREVNRKVRLSKRIGDGSTSWSTGAAGPGASKLAAIQKGSSVFSADSCGGSAGLKADDRKDPACNGRELSSLSSSTSLLLNSLDDASVDEIVSSADRKIVTASSRVHDADDGGSAPGRDRQTEPEIAGDKPVSDRETRQQGSHRAIGRENATTTSERQPAETTKPPLSSTGAVHEGVPVTSELALPVLENPFEEEAKQVPSVTNEGSGLEEREMPELTLCTY</sequence>
<comment type="similarity">
    <text evidence="1">Belongs to the BCOR family.</text>
</comment>
<dbReference type="GO" id="GO:0003714">
    <property type="term" value="F:transcription corepressor activity"/>
    <property type="evidence" value="ECO:0007669"/>
    <property type="project" value="TreeGrafter"/>
</dbReference>
<dbReference type="PROSITE" id="PS50088">
    <property type="entry name" value="ANK_REPEAT"/>
    <property type="match status" value="3"/>
</dbReference>
<dbReference type="InterPro" id="IPR036770">
    <property type="entry name" value="Ankyrin_rpt-contain_sf"/>
</dbReference>
<feature type="region of interest" description="Disordered" evidence="4">
    <location>
        <begin position="152"/>
        <end position="206"/>
    </location>
</feature>
<dbReference type="SMART" id="SM00248">
    <property type="entry name" value="ANK"/>
    <property type="match status" value="3"/>
</dbReference>
<feature type="region of interest" description="Disordered" evidence="4">
    <location>
        <begin position="1948"/>
        <end position="2067"/>
    </location>
</feature>
<evidence type="ECO:0000256" key="3">
    <source>
        <dbReference type="SAM" id="Coils"/>
    </source>
</evidence>
<feature type="compositionally biased region" description="Basic and acidic residues" evidence="4">
    <location>
        <begin position="1118"/>
        <end position="1135"/>
    </location>
</feature>
<keyword evidence="2" id="KW-0040">ANK repeat</keyword>
<organism evidence="5 6">
    <name type="scientific">Paralvinella palmiformis</name>
    <dbReference type="NCBI Taxonomy" id="53620"/>
    <lineage>
        <taxon>Eukaryota</taxon>
        <taxon>Metazoa</taxon>
        <taxon>Spiralia</taxon>
        <taxon>Lophotrochozoa</taxon>
        <taxon>Annelida</taxon>
        <taxon>Polychaeta</taxon>
        <taxon>Sedentaria</taxon>
        <taxon>Canalipalpata</taxon>
        <taxon>Terebellida</taxon>
        <taxon>Terebelliformia</taxon>
        <taxon>Alvinellidae</taxon>
        <taxon>Paralvinella</taxon>
    </lineage>
</organism>
<feature type="compositionally biased region" description="Basic residues" evidence="4">
    <location>
        <begin position="1108"/>
        <end position="1117"/>
    </location>
</feature>
<feature type="compositionally biased region" description="Basic residues" evidence="4">
    <location>
        <begin position="1714"/>
        <end position="1726"/>
    </location>
</feature>
<feature type="region of interest" description="Disordered" evidence="4">
    <location>
        <begin position="547"/>
        <end position="602"/>
    </location>
</feature>
<dbReference type="PRINTS" id="PR01415">
    <property type="entry name" value="ANKYRIN"/>
</dbReference>
<dbReference type="PANTHER" id="PTHR24117">
    <property type="entry name" value="AGAP007537-PB"/>
    <property type="match status" value="1"/>
</dbReference>
<feature type="region of interest" description="Disordered" evidence="4">
    <location>
        <begin position="1748"/>
        <end position="1814"/>
    </location>
</feature>
<dbReference type="Pfam" id="PF00023">
    <property type="entry name" value="Ank"/>
    <property type="match status" value="1"/>
</dbReference>
<feature type="compositionally biased region" description="Basic and acidic residues" evidence="4">
    <location>
        <begin position="915"/>
        <end position="927"/>
    </location>
</feature>
<feature type="region of interest" description="Disordered" evidence="4">
    <location>
        <begin position="891"/>
        <end position="927"/>
    </location>
</feature>
<feature type="compositionally biased region" description="Polar residues" evidence="4">
    <location>
        <begin position="721"/>
        <end position="737"/>
    </location>
</feature>
<feature type="repeat" description="ANK" evidence="2">
    <location>
        <begin position="1426"/>
        <end position="1458"/>
    </location>
</feature>
<feature type="region of interest" description="Disordered" evidence="4">
    <location>
        <begin position="1693"/>
        <end position="1728"/>
    </location>
</feature>
<dbReference type="SUPFAM" id="SSF48403">
    <property type="entry name" value="Ankyrin repeat"/>
    <property type="match status" value="1"/>
</dbReference>
<feature type="compositionally biased region" description="Polar residues" evidence="4">
    <location>
        <begin position="165"/>
        <end position="181"/>
    </location>
</feature>
<feature type="region of interest" description="Disordered" evidence="4">
    <location>
        <begin position="634"/>
        <end position="694"/>
    </location>
</feature>
<evidence type="ECO:0000256" key="4">
    <source>
        <dbReference type="SAM" id="MobiDB-lite"/>
    </source>
</evidence>
<feature type="compositionally biased region" description="Polar residues" evidence="4">
    <location>
        <begin position="1748"/>
        <end position="1763"/>
    </location>
</feature>
<feature type="region of interest" description="Disordered" evidence="4">
    <location>
        <begin position="834"/>
        <end position="868"/>
    </location>
</feature>
<dbReference type="GO" id="GO:0005634">
    <property type="term" value="C:nucleus"/>
    <property type="evidence" value="ECO:0007669"/>
    <property type="project" value="TreeGrafter"/>
</dbReference>
<feature type="compositionally biased region" description="Basic and acidic residues" evidence="4">
    <location>
        <begin position="1962"/>
        <end position="1983"/>
    </location>
</feature>
<feature type="region of interest" description="Disordered" evidence="4">
    <location>
        <begin position="445"/>
        <end position="529"/>
    </location>
</feature>
<proteinExistence type="inferred from homology"/>
<feature type="repeat" description="ANK" evidence="2">
    <location>
        <begin position="1392"/>
        <end position="1425"/>
    </location>
</feature>
<comment type="caution">
    <text evidence="5">The sequence shown here is derived from an EMBL/GenBank/DDBJ whole genome shotgun (WGS) entry which is preliminary data.</text>
</comment>
<gene>
    <name evidence="5" type="ORF">LSH36_318g02030</name>
</gene>
<keyword evidence="6" id="KW-1185">Reference proteome</keyword>
<dbReference type="Gene3D" id="1.25.40.20">
    <property type="entry name" value="Ankyrin repeat-containing domain"/>
    <property type="match status" value="1"/>
</dbReference>
<dbReference type="Proteomes" id="UP001208570">
    <property type="component" value="Unassembled WGS sequence"/>
</dbReference>
<feature type="region of interest" description="Disordered" evidence="4">
    <location>
        <begin position="1"/>
        <end position="27"/>
    </location>
</feature>
<dbReference type="InterPro" id="IPR047144">
    <property type="entry name" value="BCOR-like"/>
</dbReference>
<feature type="region of interest" description="Disordered" evidence="4">
    <location>
        <begin position="1082"/>
        <end position="1137"/>
    </location>
</feature>
<feature type="region of interest" description="Disordered" evidence="4">
    <location>
        <begin position="94"/>
        <end position="139"/>
    </location>
</feature>
<feature type="coiled-coil region" evidence="3">
    <location>
        <begin position="1214"/>
        <end position="1243"/>
    </location>
</feature>
<dbReference type="InterPro" id="IPR002110">
    <property type="entry name" value="Ankyrin_rpt"/>
</dbReference>
<reference evidence="5" key="1">
    <citation type="journal article" date="2023" name="Mol. Biol. Evol.">
        <title>Third-Generation Sequencing Reveals the Adaptive Role of the Epigenome in Three Deep-Sea Polychaetes.</title>
        <authorList>
            <person name="Perez M."/>
            <person name="Aroh O."/>
            <person name="Sun Y."/>
            <person name="Lan Y."/>
            <person name="Juniper S.K."/>
            <person name="Young C.R."/>
            <person name="Angers B."/>
            <person name="Qian P.Y."/>
        </authorList>
    </citation>
    <scope>NUCLEOTIDE SEQUENCE</scope>
    <source>
        <strain evidence="5">P08H-3</strain>
    </source>
</reference>
<dbReference type="Pfam" id="PF12796">
    <property type="entry name" value="Ank_2"/>
    <property type="match status" value="1"/>
</dbReference>
<feature type="compositionally biased region" description="Polar residues" evidence="4">
    <location>
        <begin position="1995"/>
        <end position="2016"/>
    </location>
</feature>
<feature type="compositionally biased region" description="Basic and acidic residues" evidence="4">
    <location>
        <begin position="1783"/>
        <end position="1796"/>
    </location>
</feature>
<accession>A0AAD9N3D4</accession>
<feature type="region of interest" description="Disordered" evidence="4">
    <location>
        <begin position="713"/>
        <end position="737"/>
    </location>
</feature>
<feature type="compositionally biased region" description="Gly residues" evidence="4">
    <location>
        <begin position="855"/>
        <end position="866"/>
    </location>
</feature>
<dbReference type="InterPro" id="IPR038227">
    <property type="entry name" value="PUFD_som_sf"/>
</dbReference>
<protein>
    <recommendedName>
        <fullName evidence="7">BCL-6 corepressor</fullName>
    </recommendedName>
</protein>
<evidence type="ECO:0000256" key="1">
    <source>
        <dbReference type="ARBA" id="ARBA00034703"/>
    </source>
</evidence>
<feature type="compositionally biased region" description="Polar residues" evidence="4">
    <location>
        <begin position="448"/>
        <end position="471"/>
    </location>
</feature>
<evidence type="ECO:0000256" key="2">
    <source>
        <dbReference type="PROSITE-ProRule" id="PRU00023"/>
    </source>
</evidence>
<dbReference type="PROSITE" id="PS50297">
    <property type="entry name" value="ANK_REP_REGION"/>
    <property type="match status" value="3"/>
</dbReference>
<evidence type="ECO:0008006" key="7">
    <source>
        <dbReference type="Google" id="ProtNLM"/>
    </source>
</evidence>